<evidence type="ECO:0000256" key="2">
    <source>
        <dbReference type="ARBA" id="ARBA00005262"/>
    </source>
</evidence>
<keyword evidence="4 7" id="KW-0812">Transmembrane</keyword>
<comment type="subcellular location">
    <subcellularLocation>
        <location evidence="1">Cell membrane</location>
        <topology evidence="1">Multi-pass membrane protein</topology>
    </subcellularLocation>
</comment>
<dbReference type="PANTHER" id="PTHR33567">
    <property type="entry name" value="CHROMATE ION TRANSPORTER (EUROFUNG)"/>
    <property type="match status" value="1"/>
</dbReference>
<dbReference type="InterPro" id="IPR014047">
    <property type="entry name" value="Chr_Tranpt_l_chain"/>
</dbReference>
<protein>
    <submittedName>
        <fullName evidence="8">Chromate efflux transporter</fullName>
    </submittedName>
</protein>
<feature type="transmembrane region" description="Helical" evidence="7">
    <location>
        <begin position="21"/>
        <end position="42"/>
    </location>
</feature>
<name>A0ABX7N633_9BACT</name>
<dbReference type="Pfam" id="PF02417">
    <property type="entry name" value="Chromate_transp"/>
    <property type="match status" value="2"/>
</dbReference>
<dbReference type="Proteomes" id="UP000663090">
    <property type="component" value="Chromosome"/>
</dbReference>
<feature type="transmembrane region" description="Helical" evidence="7">
    <location>
        <begin position="156"/>
        <end position="185"/>
    </location>
</feature>
<evidence type="ECO:0000313" key="8">
    <source>
        <dbReference type="EMBL" id="QSQ13024.1"/>
    </source>
</evidence>
<feature type="transmembrane region" description="Helical" evidence="7">
    <location>
        <begin position="221"/>
        <end position="243"/>
    </location>
</feature>
<comment type="similarity">
    <text evidence="2">Belongs to the chromate ion transporter (CHR) (TC 2.A.51) family.</text>
</comment>
<gene>
    <name evidence="8" type="primary">chrA</name>
    <name evidence="8" type="ORF">JY572_32460</name>
</gene>
<dbReference type="NCBIfam" id="TIGR00937">
    <property type="entry name" value="2A51"/>
    <property type="match status" value="1"/>
</dbReference>
<keyword evidence="6 7" id="KW-0472">Membrane</keyword>
<dbReference type="EMBL" id="CP071091">
    <property type="protein sequence ID" value="QSQ13024.1"/>
    <property type="molecule type" value="Genomic_DNA"/>
</dbReference>
<feature type="transmembrane region" description="Helical" evidence="7">
    <location>
        <begin position="279"/>
        <end position="307"/>
    </location>
</feature>
<dbReference type="PIRSF" id="PIRSF004810">
    <property type="entry name" value="ChrA"/>
    <property type="match status" value="1"/>
</dbReference>
<keyword evidence="9" id="KW-1185">Reference proteome</keyword>
<keyword evidence="3" id="KW-1003">Cell membrane</keyword>
<evidence type="ECO:0000256" key="3">
    <source>
        <dbReference type="ARBA" id="ARBA00022475"/>
    </source>
</evidence>
<organism evidence="8 9">
    <name type="scientific">Myxococcus landrumensis</name>
    <dbReference type="NCBI Taxonomy" id="2813577"/>
    <lineage>
        <taxon>Bacteria</taxon>
        <taxon>Pseudomonadati</taxon>
        <taxon>Myxococcota</taxon>
        <taxon>Myxococcia</taxon>
        <taxon>Myxococcales</taxon>
        <taxon>Cystobacterineae</taxon>
        <taxon>Myxococcaceae</taxon>
        <taxon>Myxococcus</taxon>
    </lineage>
</organism>
<feature type="transmembrane region" description="Helical" evidence="7">
    <location>
        <begin position="91"/>
        <end position="113"/>
    </location>
</feature>
<proteinExistence type="inferred from homology"/>
<reference evidence="8 9" key="1">
    <citation type="submission" date="2021-02" db="EMBL/GenBank/DDBJ databases">
        <title>De Novo genome assembly of isolated myxobacteria.</title>
        <authorList>
            <person name="Stevens D.C."/>
        </authorList>
    </citation>
    <scope>NUCLEOTIDE SEQUENCE [LARGE SCALE GENOMIC DNA]</scope>
    <source>
        <strain evidence="8 9">SCHIC003</strain>
    </source>
</reference>
<evidence type="ECO:0000256" key="5">
    <source>
        <dbReference type="ARBA" id="ARBA00022989"/>
    </source>
</evidence>
<feature type="transmembrane region" description="Helical" evidence="7">
    <location>
        <begin position="197"/>
        <end position="214"/>
    </location>
</feature>
<keyword evidence="5 7" id="KW-1133">Transmembrane helix</keyword>
<feature type="transmembrane region" description="Helical" evidence="7">
    <location>
        <begin position="125"/>
        <end position="144"/>
    </location>
</feature>
<evidence type="ECO:0000256" key="1">
    <source>
        <dbReference type="ARBA" id="ARBA00004651"/>
    </source>
</evidence>
<evidence type="ECO:0000256" key="6">
    <source>
        <dbReference type="ARBA" id="ARBA00023136"/>
    </source>
</evidence>
<evidence type="ECO:0000256" key="7">
    <source>
        <dbReference type="SAM" id="Phobius"/>
    </source>
</evidence>
<feature type="transmembrane region" description="Helical" evidence="7">
    <location>
        <begin position="319"/>
        <end position="341"/>
    </location>
</feature>
<feature type="transmembrane region" description="Helical" evidence="7">
    <location>
        <begin position="372"/>
        <end position="390"/>
    </location>
</feature>
<accession>A0ABX7N633</accession>
<feature type="transmembrane region" description="Helical" evidence="7">
    <location>
        <begin position="347"/>
        <end position="365"/>
    </location>
</feature>
<evidence type="ECO:0000256" key="4">
    <source>
        <dbReference type="ARBA" id="ARBA00022692"/>
    </source>
</evidence>
<dbReference type="PANTHER" id="PTHR33567:SF3">
    <property type="entry name" value="CHROMATE ION TRANSPORTER (EUROFUNG)"/>
    <property type="match status" value="1"/>
</dbReference>
<dbReference type="RefSeq" id="WP_206714729.1">
    <property type="nucleotide sequence ID" value="NZ_CP071091.1"/>
</dbReference>
<evidence type="ECO:0000313" key="9">
    <source>
        <dbReference type="Proteomes" id="UP000663090"/>
    </source>
</evidence>
<dbReference type="InterPro" id="IPR003370">
    <property type="entry name" value="Chromate_transpt"/>
</dbReference>
<sequence>MAHPESSNTASSSRTAALRELALLFLRLGATAFGGPAAHIAMMEDEVVRRRRWLTRDEFVDLLGAANLIPGPNSTELAIHIGHRRAGWPGLVVAGTCFILPAFFIVAGIAWVYSRFGNVPDVSALLYGVKAVIIAVVLQALWGLSRTVVKTWREALVGAGVATAAFLGVNELLLLLLAGVGVFAWRGVGRGGARSSVGVLAPWVLPLGAASVGVPFSQQGLFLFFLKVGSVLYGSGYVLLAFLRSDLVERWGWLTQAQLLDAVAVGQVTPGPVFTTATFIGYVLGGMTGAVVATVGIFLPAFVFVALSGPLVPRLRRSWAAGAFLDGVNVASLALMAVVTWQLGRAAVVDAWTVGMAAVSAVLLIRYRVNSAWLVLGGGAMGWLVVEVLSSR</sequence>